<evidence type="ECO:0000256" key="2">
    <source>
        <dbReference type="ARBA" id="ARBA00006581"/>
    </source>
</evidence>
<evidence type="ECO:0000313" key="9">
    <source>
        <dbReference type="Proteomes" id="UP001530377"/>
    </source>
</evidence>
<keyword evidence="9" id="KW-1185">Reference proteome</keyword>
<dbReference type="InterPro" id="IPR029054">
    <property type="entry name" value="dUTPase-like"/>
</dbReference>
<evidence type="ECO:0000313" key="8">
    <source>
        <dbReference type="EMBL" id="KAL3809807.1"/>
    </source>
</evidence>
<dbReference type="CDD" id="cd07557">
    <property type="entry name" value="trimeric_dUTPase"/>
    <property type="match status" value="1"/>
</dbReference>
<dbReference type="Proteomes" id="UP001530377">
    <property type="component" value="Unassembled WGS sequence"/>
</dbReference>
<dbReference type="Gene3D" id="2.70.40.10">
    <property type="match status" value="1"/>
</dbReference>
<protein>
    <recommendedName>
        <fullName evidence="3">dUTP diphosphatase</fullName>
        <ecNumber evidence="3">3.6.1.23</ecNumber>
    </recommendedName>
</protein>
<dbReference type="InterPro" id="IPR008181">
    <property type="entry name" value="dUTPase"/>
</dbReference>
<dbReference type="GO" id="GO:0009117">
    <property type="term" value="P:nucleotide metabolic process"/>
    <property type="evidence" value="ECO:0007669"/>
    <property type="project" value="UniProtKB-KW"/>
</dbReference>
<dbReference type="NCBIfam" id="TIGR00576">
    <property type="entry name" value="dut"/>
    <property type="match status" value="1"/>
</dbReference>
<feature type="region of interest" description="Disordered" evidence="6">
    <location>
        <begin position="279"/>
        <end position="305"/>
    </location>
</feature>
<proteinExistence type="inferred from homology"/>
<feature type="compositionally biased region" description="Basic and acidic residues" evidence="6">
    <location>
        <begin position="160"/>
        <end position="170"/>
    </location>
</feature>
<dbReference type="EMBL" id="JALLPB020000373">
    <property type="protein sequence ID" value="KAL3809807.1"/>
    <property type="molecule type" value="Genomic_DNA"/>
</dbReference>
<sequence>MSATTTMTTTMMPDSGDDECLRVKFLSDRATMPSRGSPHSAGFDLSAAERTVVPSGGRAIVRTDLSIACPSGTYARIAPRSGLAVKHMIDTGAGVVDADYRGPVGVVLFNFGPTDFVVEAGDRIAQLILEKVSMVHAVRVDELSDTVRGEGGFGSTGVSARDETEKEGPKKKVQKRAVVSPTNGCGSGEGEAASHQDLVAAVVEGIVADGINLRVCEYVINPIVLRRTVPASSEDDDGGGGGGGKRESYVPEYTGVTCLMGCARVPFIRGICFLSSVTTRGGRDDGKPDDVDDDENDDENNHQPRLEEVVFQIYFPSPIERPDQWRTLTPNEARDECRMLADRLRTDGWDEMFLAPLESSTLSGVLRVGIRNRVALDSWHVGGGRGDGDVAGEGGNAAMGGKNENVGPAVLLGDAAHPPVPYIGQGAMLGLVARVGTLGIHAQYRMPPTRRGAGDRNIVGDVEHARSAAPSNHGAAAPPRHAEAASLQNLSVSPVEGTSETACDCAEPYGVGRWDVTSERQGAQGEHVPIVLGVIKLGGGEGNMSKINQSGGISRPRDGIKPFHLVAPLDNIAINKCPRWGGGNRPGDRVAASFLGWGKLIFLGLGGGRIFVAFRDDAME</sequence>
<comment type="similarity">
    <text evidence="2">Belongs to the dUTPase family.</text>
</comment>
<reference evidence="8 9" key="1">
    <citation type="submission" date="2024-10" db="EMBL/GenBank/DDBJ databases">
        <title>Updated reference genomes for cyclostephanoid diatoms.</title>
        <authorList>
            <person name="Roberts W.R."/>
            <person name="Alverson A.J."/>
        </authorList>
    </citation>
    <scope>NUCLEOTIDE SEQUENCE [LARGE SCALE GENOMIC DNA]</scope>
    <source>
        <strain evidence="8 9">AJA228-03</strain>
    </source>
</reference>
<keyword evidence="4" id="KW-0378">Hydrolase</keyword>
<dbReference type="AlphaFoldDB" id="A0ABD3RAA6"/>
<organism evidence="8 9">
    <name type="scientific">Cyclostephanos tholiformis</name>
    <dbReference type="NCBI Taxonomy" id="382380"/>
    <lineage>
        <taxon>Eukaryota</taxon>
        <taxon>Sar</taxon>
        <taxon>Stramenopiles</taxon>
        <taxon>Ochrophyta</taxon>
        <taxon>Bacillariophyta</taxon>
        <taxon>Coscinodiscophyceae</taxon>
        <taxon>Thalassiosirophycidae</taxon>
        <taxon>Stephanodiscales</taxon>
        <taxon>Stephanodiscaceae</taxon>
        <taxon>Cyclostephanos</taxon>
    </lineage>
</organism>
<accession>A0ABD3RAA6</accession>
<feature type="domain" description="dUTPase-like" evidence="7">
    <location>
        <begin position="29"/>
        <end position="157"/>
    </location>
</feature>
<evidence type="ECO:0000256" key="5">
    <source>
        <dbReference type="ARBA" id="ARBA00023080"/>
    </source>
</evidence>
<comment type="pathway">
    <text evidence="1">Pyrimidine metabolism; dUMP biosynthesis; dUMP from dCTP (dUTP route): step 2/2.</text>
</comment>
<dbReference type="SUPFAM" id="SSF51283">
    <property type="entry name" value="dUTPase-like"/>
    <property type="match status" value="1"/>
</dbReference>
<dbReference type="InterPro" id="IPR033704">
    <property type="entry name" value="dUTPase_trimeric"/>
</dbReference>
<dbReference type="InterPro" id="IPR036157">
    <property type="entry name" value="dUTPase-like_sf"/>
</dbReference>
<dbReference type="InterPro" id="IPR036188">
    <property type="entry name" value="FAD/NAD-bd_sf"/>
</dbReference>
<dbReference type="PANTHER" id="PTHR11241:SF0">
    <property type="entry name" value="DEOXYURIDINE 5'-TRIPHOSPHATE NUCLEOTIDOHYDROLASE"/>
    <property type="match status" value="1"/>
</dbReference>
<dbReference type="PANTHER" id="PTHR11241">
    <property type="entry name" value="DEOXYURIDINE 5'-TRIPHOSPHATE NUCLEOTIDOHYDROLASE"/>
    <property type="match status" value="1"/>
</dbReference>
<keyword evidence="5" id="KW-0546">Nucleotide metabolism</keyword>
<feature type="region of interest" description="Disordered" evidence="6">
    <location>
        <begin position="151"/>
        <end position="191"/>
    </location>
</feature>
<evidence type="ECO:0000256" key="4">
    <source>
        <dbReference type="ARBA" id="ARBA00022801"/>
    </source>
</evidence>
<name>A0ABD3RAA6_9STRA</name>
<dbReference type="Pfam" id="PF00692">
    <property type="entry name" value="dUTPase"/>
    <property type="match status" value="1"/>
</dbReference>
<comment type="caution">
    <text evidence="8">The sequence shown here is derived from an EMBL/GenBank/DDBJ whole genome shotgun (WGS) entry which is preliminary data.</text>
</comment>
<evidence type="ECO:0000256" key="6">
    <source>
        <dbReference type="SAM" id="MobiDB-lite"/>
    </source>
</evidence>
<evidence type="ECO:0000256" key="3">
    <source>
        <dbReference type="ARBA" id="ARBA00012379"/>
    </source>
</evidence>
<dbReference type="NCBIfam" id="NF001862">
    <property type="entry name" value="PRK00601.1"/>
    <property type="match status" value="1"/>
</dbReference>
<dbReference type="Gene3D" id="3.50.50.60">
    <property type="entry name" value="FAD/NAD(P)-binding domain"/>
    <property type="match status" value="1"/>
</dbReference>
<gene>
    <name evidence="8" type="ORF">ACHAXA_010390</name>
</gene>
<evidence type="ECO:0000256" key="1">
    <source>
        <dbReference type="ARBA" id="ARBA00005142"/>
    </source>
</evidence>
<dbReference type="GO" id="GO:0004170">
    <property type="term" value="F:dUTP diphosphatase activity"/>
    <property type="evidence" value="ECO:0007669"/>
    <property type="project" value="UniProtKB-EC"/>
</dbReference>
<evidence type="ECO:0000259" key="7">
    <source>
        <dbReference type="Pfam" id="PF00692"/>
    </source>
</evidence>
<dbReference type="EC" id="3.6.1.23" evidence="3"/>